<organism evidence="1 2">
    <name type="scientific">Saccharothrix saharensis</name>
    <dbReference type="NCBI Taxonomy" id="571190"/>
    <lineage>
        <taxon>Bacteria</taxon>
        <taxon>Bacillati</taxon>
        <taxon>Actinomycetota</taxon>
        <taxon>Actinomycetes</taxon>
        <taxon>Pseudonocardiales</taxon>
        <taxon>Pseudonocardiaceae</taxon>
        <taxon>Saccharothrix</taxon>
    </lineage>
</organism>
<dbReference type="RefSeq" id="WP_141977508.1">
    <property type="nucleotide sequence ID" value="NZ_VFPP01000001.1"/>
</dbReference>
<gene>
    <name evidence="1" type="ORF">FHX81_2208</name>
</gene>
<dbReference type="AlphaFoldDB" id="A0A543JAV3"/>
<name>A0A543JAV3_9PSEU</name>
<protein>
    <submittedName>
        <fullName evidence="1">Uncharacterized protein</fullName>
    </submittedName>
</protein>
<dbReference type="Proteomes" id="UP000316628">
    <property type="component" value="Unassembled WGS sequence"/>
</dbReference>
<comment type="caution">
    <text evidence="1">The sequence shown here is derived from an EMBL/GenBank/DDBJ whole genome shotgun (WGS) entry which is preliminary data.</text>
</comment>
<sequence length="103" mass="11147">MAGTEEHPVVELQRHLEVLDQAAFALTRSLSIIVALAGRHGSPHQVEDARRLQELFGRIGPLVPGLADFHERAEGLCFSLEHRLGLLGIGSPEPVPAGETPRT</sequence>
<evidence type="ECO:0000313" key="1">
    <source>
        <dbReference type="EMBL" id="TQM79896.1"/>
    </source>
</evidence>
<keyword evidence="2" id="KW-1185">Reference proteome</keyword>
<dbReference type="EMBL" id="VFPP01000001">
    <property type="protein sequence ID" value="TQM79896.1"/>
    <property type="molecule type" value="Genomic_DNA"/>
</dbReference>
<accession>A0A543JAV3</accession>
<reference evidence="1 2" key="1">
    <citation type="submission" date="2019-06" db="EMBL/GenBank/DDBJ databases">
        <title>Sequencing the genomes of 1000 actinobacteria strains.</title>
        <authorList>
            <person name="Klenk H.-P."/>
        </authorList>
    </citation>
    <scope>NUCLEOTIDE SEQUENCE [LARGE SCALE GENOMIC DNA]</scope>
    <source>
        <strain evidence="1 2">DSM 45456</strain>
    </source>
</reference>
<evidence type="ECO:0000313" key="2">
    <source>
        <dbReference type="Proteomes" id="UP000316628"/>
    </source>
</evidence>
<proteinExistence type="predicted"/>
<dbReference type="OrthoDB" id="10008810at2"/>